<reference evidence="4 5" key="1">
    <citation type="submission" date="2014-02" db="EMBL/GenBank/DDBJ databases">
        <title>The small core and large imbalanced accessory genome model reveals a collaborative survival strategy of Sorangium cellulosum strains in nature.</title>
        <authorList>
            <person name="Han K."/>
            <person name="Peng R."/>
            <person name="Blom J."/>
            <person name="Li Y.-Z."/>
        </authorList>
    </citation>
    <scope>NUCLEOTIDE SEQUENCE [LARGE SCALE GENOMIC DNA]</scope>
    <source>
        <strain evidence="4 5">So0007-03</strain>
    </source>
</reference>
<keyword evidence="2" id="KW-0067">ATP-binding</keyword>
<feature type="domain" description="Galactokinase N-terminal" evidence="3">
    <location>
        <begin position="6"/>
        <end position="47"/>
    </location>
</feature>
<evidence type="ECO:0000313" key="4">
    <source>
        <dbReference type="EMBL" id="KYG08813.1"/>
    </source>
</evidence>
<evidence type="ECO:0000313" key="5">
    <source>
        <dbReference type="Proteomes" id="UP000075502"/>
    </source>
</evidence>
<dbReference type="GO" id="GO:0005829">
    <property type="term" value="C:cytosol"/>
    <property type="evidence" value="ECO:0007669"/>
    <property type="project" value="TreeGrafter"/>
</dbReference>
<dbReference type="Pfam" id="PF10509">
    <property type="entry name" value="GalKase_gal_bdg"/>
    <property type="match status" value="1"/>
</dbReference>
<evidence type="ECO:0000259" key="3">
    <source>
        <dbReference type="Pfam" id="PF10509"/>
    </source>
</evidence>
<dbReference type="PROSITE" id="PS00106">
    <property type="entry name" value="GALACTOKINASE"/>
    <property type="match status" value="1"/>
</dbReference>
<dbReference type="PANTHER" id="PTHR10457:SF7">
    <property type="entry name" value="GALACTOKINASE-RELATED"/>
    <property type="match status" value="1"/>
</dbReference>
<dbReference type="Gene3D" id="3.30.230.10">
    <property type="match status" value="1"/>
</dbReference>
<evidence type="ECO:0000256" key="1">
    <source>
        <dbReference type="ARBA" id="ARBA00022741"/>
    </source>
</evidence>
<dbReference type="SUPFAM" id="SSF54211">
    <property type="entry name" value="Ribosomal protein S5 domain 2-like"/>
    <property type="match status" value="1"/>
</dbReference>
<organism evidence="4 5">
    <name type="scientific">Sorangium cellulosum</name>
    <name type="common">Polyangium cellulosum</name>
    <dbReference type="NCBI Taxonomy" id="56"/>
    <lineage>
        <taxon>Bacteria</taxon>
        <taxon>Pseudomonadati</taxon>
        <taxon>Myxococcota</taxon>
        <taxon>Polyangia</taxon>
        <taxon>Polyangiales</taxon>
        <taxon>Polyangiaceae</taxon>
        <taxon>Sorangium</taxon>
    </lineage>
</organism>
<dbReference type="GO" id="GO:0005524">
    <property type="term" value="F:ATP binding"/>
    <property type="evidence" value="ECO:0007669"/>
    <property type="project" value="UniProtKB-KW"/>
</dbReference>
<dbReference type="GO" id="GO:0006012">
    <property type="term" value="P:galactose metabolic process"/>
    <property type="evidence" value="ECO:0007669"/>
    <property type="project" value="TreeGrafter"/>
</dbReference>
<dbReference type="Proteomes" id="UP000075502">
    <property type="component" value="Unassembled WGS sequence"/>
</dbReference>
<dbReference type="GO" id="GO:0004335">
    <property type="term" value="F:galactokinase activity"/>
    <property type="evidence" value="ECO:0007669"/>
    <property type="project" value="TreeGrafter"/>
</dbReference>
<keyword evidence="1" id="KW-0547">Nucleotide-binding</keyword>
<dbReference type="InterPro" id="IPR019741">
    <property type="entry name" value="Galactokinase_CS"/>
</dbReference>
<dbReference type="InterPro" id="IPR014721">
    <property type="entry name" value="Ribsml_uS5_D2-typ_fold_subgr"/>
</dbReference>
<sequence length="72" mass="7627">MTMKGQSFEAVFGRPAKVVAEAPGRVNLIGEHTDYSGGYVLPTAIPAQRAARLRSVGHAAKRAALERARPPA</sequence>
<comment type="caution">
    <text evidence="4">The sequence shown here is derived from an EMBL/GenBank/DDBJ whole genome shotgun (WGS) entry which is preliminary data.</text>
</comment>
<dbReference type="AlphaFoldDB" id="A0A150TVU3"/>
<dbReference type="InterPro" id="IPR020568">
    <property type="entry name" value="Ribosomal_Su5_D2-typ_SF"/>
</dbReference>
<accession>A0A150TVU3</accession>
<dbReference type="EMBL" id="JEME01000861">
    <property type="protein sequence ID" value="KYG08813.1"/>
    <property type="molecule type" value="Genomic_DNA"/>
</dbReference>
<dbReference type="InterPro" id="IPR019539">
    <property type="entry name" value="GalKase_N"/>
</dbReference>
<name>A0A150TVU3_SORCE</name>
<evidence type="ECO:0000256" key="2">
    <source>
        <dbReference type="ARBA" id="ARBA00022840"/>
    </source>
</evidence>
<dbReference type="PANTHER" id="PTHR10457">
    <property type="entry name" value="MEVALONATE KINASE/GALACTOKINASE"/>
    <property type="match status" value="1"/>
</dbReference>
<proteinExistence type="predicted"/>
<protein>
    <recommendedName>
        <fullName evidence="3">Galactokinase N-terminal domain-containing protein</fullName>
    </recommendedName>
</protein>
<gene>
    <name evidence="4" type="ORF">BE21_21405</name>
</gene>